<dbReference type="Proteomes" id="UP000037035">
    <property type="component" value="Unassembled WGS sequence"/>
</dbReference>
<sequence>MKVSKDIWCLVFCCCCLVSDWLIISSFLLMRELVEEENDFRLKLRLTQIRTCIFFHFWGGKHKIIACLCNTPAREIVSSNHRRTIYNQNYHHFIFLVRMVSNHHPPCYDNILGRTGYESPIMSRKKKKKKNRIRISCLTKQSTNTNKPAVAPSSSAGLISFPISQNICTQEQAGPTERASQLNGLVPLPIISRKFFTNKPFYISETTTSSSETLQFGVEKEIPLPSVKQNFFWADYEPFLAHMSSNFNFSFQVFRLLSSFSFVSSTMCYLSTINYEPLLQKVPIKICIKFNFFIVSKDKLEKKKTWVSMGNDTNIKFHYGITSFKVLQTQMDASCKMGTSKFLKKDRYLPTDSNNFYVGLFLKASSLWGLNCSTMLNQPPLHGLDSAQKRFGGTFFHLGKMSSPPGKTKAIMIRMMIKRIHSYQSLSQASLPQQTISGINQCYEDCGLVAPEILKGPDIQKLNQELLFNHKDILVQITNPNTCLLPKNKFNSSDSIKCCLPEIARGVTALLQILLPDLDSLPGI</sequence>
<proteinExistence type="predicted"/>
<keyword evidence="1" id="KW-1133">Transmembrane helix</keyword>
<name>A0A0L6VFB2_9BASI</name>
<keyword evidence="1" id="KW-0812">Transmembrane</keyword>
<dbReference type="EMBL" id="LAVV01006681">
    <property type="protein sequence ID" value="KNZ58800.1"/>
    <property type="molecule type" value="Genomic_DNA"/>
</dbReference>
<protein>
    <submittedName>
        <fullName evidence="2">Uncharacterized protein</fullName>
    </submittedName>
</protein>
<feature type="transmembrane region" description="Helical" evidence="1">
    <location>
        <begin position="7"/>
        <end position="30"/>
    </location>
</feature>
<comment type="caution">
    <text evidence="2">The sequence shown here is derived from an EMBL/GenBank/DDBJ whole genome shotgun (WGS) entry which is preliminary data.</text>
</comment>
<evidence type="ECO:0000313" key="2">
    <source>
        <dbReference type="EMBL" id="KNZ58800.1"/>
    </source>
</evidence>
<evidence type="ECO:0000313" key="3">
    <source>
        <dbReference type="Proteomes" id="UP000037035"/>
    </source>
</evidence>
<dbReference type="VEuPathDB" id="FungiDB:VP01_185g2"/>
<accession>A0A0L6VFB2</accession>
<evidence type="ECO:0000256" key="1">
    <source>
        <dbReference type="SAM" id="Phobius"/>
    </source>
</evidence>
<gene>
    <name evidence="2" type="ORF">VP01_185g2</name>
</gene>
<reference evidence="2 3" key="1">
    <citation type="submission" date="2015-08" db="EMBL/GenBank/DDBJ databases">
        <title>Next Generation Sequencing and Analysis of the Genome of Puccinia sorghi L Schw, the Causal Agent of Maize Common Rust.</title>
        <authorList>
            <person name="Rochi L."/>
            <person name="Burguener G."/>
            <person name="Darino M."/>
            <person name="Turjanski A."/>
            <person name="Kreff E."/>
            <person name="Dieguez M.J."/>
            <person name="Sacco F."/>
        </authorList>
    </citation>
    <scope>NUCLEOTIDE SEQUENCE [LARGE SCALE GENOMIC DNA]</scope>
    <source>
        <strain evidence="2 3">RO10H11247</strain>
    </source>
</reference>
<organism evidence="2 3">
    <name type="scientific">Puccinia sorghi</name>
    <dbReference type="NCBI Taxonomy" id="27349"/>
    <lineage>
        <taxon>Eukaryota</taxon>
        <taxon>Fungi</taxon>
        <taxon>Dikarya</taxon>
        <taxon>Basidiomycota</taxon>
        <taxon>Pucciniomycotina</taxon>
        <taxon>Pucciniomycetes</taxon>
        <taxon>Pucciniales</taxon>
        <taxon>Pucciniaceae</taxon>
        <taxon>Puccinia</taxon>
    </lineage>
</organism>
<dbReference type="AlphaFoldDB" id="A0A0L6VFB2"/>
<keyword evidence="1" id="KW-0472">Membrane</keyword>
<keyword evidence="3" id="KW-1185">Reference proteome</keyword>